<dbReference type="AlphaFoldDB" id="A0A381YSM3"/>
<accession>A0A381YSM3</accession>
<reference evidence="1" key="1">
    <citation type="submission" date="2018-05" db="EMBL/GenBank/DDBJ databases">
        <authorList>
            <person name="Lanie J.A."/>
            <person name="Ng W.-L."/>
            <person name="Kazmierczak K.M."/>
            <person name="Andrzejewski T.M."/>
            <person name="Davidsen T.M."/>
            <person name="Wayne K.J."/>
            <person name="Tettelin H."/>
            <person name="Glass J.I."/>
            <person name="Rusch D."/>
            <person name="Podicherti R."/>
            <person name="Tsui H.-C.T."/>
            <person name="Winkler M.E."/>
        </authorList>
    </citation>
    <scope>NUCLEOTIDE SEQUENCE</scope>
</reference>
<organism evidence="1">
    <name type="scientific">marine metagenome</name>
    <dbReference type="NCBI Taxonomy" id="408172"/>
    <lineage>
        <taxon>unclassified sequences</taxon>
        <taxon>metagenomes</taxon>
        <taxon>ecological metagenomes</taxon>
    </lineage>
</organism>
<protein>
    <submittedName>
        <fullName evidence="1">Uncharacterized protein</fullName>
    </submittedName>
</protein>
<name>A0A381YSM3_9ZZZZ</name>
<proteinExistence type="predicted"/>
<sequence length="439" mass="50671">MSVFAVGVAMIVLEAEARSEDEPTCYSQSCKKAQEERGETLTEEEVESSERVKEDLALELNASIVTTKEKILETEDKLVELVTAIGEYEMDMYASDNAIQPFYNKLNSFKHEVTAAKKAYKTAFEAAESTEDFANAKLLRDEYDAKVLEYELMELEYGVIQSTAVTDEQTYWDKKSELAETKEYLELLKEEVRDLDFDLKMAHRNHQFIVIEISRVCQILEKMAYEDPDFIHKGTCLKYSDLIHLDNTDQSISGEIYDAGWDLQRKKSLYTEYWKYYEQIPNWKIITVIPNDAEIYKKATVITVQAHQVKYVKPPGSKSPTSVQGSINQDLNERYVWTDIYVDRYCTKVSVSPDIHFVELALQQVMKECKDPYESYIPKRTLNIWPDWIAPLPSWMDNILADVEEIIEEIIPEEPEGVVCYSQACKTAFTERGIPVIDP</sequence>
<dbReference type="EMBL" id="UINC01018950">
    <property type="protein sequence ID" value="SVA79969.1"/>
    <property type="molecule type" value="Genomic_DNA"/>
</dbReference>
<gene>
    <name evidence="1" type="ORF">METZ01_LOCUS132823</name>
</gene>
<evidence type="ECO:0000313" key="1">
    <source>
        <dbReference type="EMBL" id="SVA79969.1"/>
    </source>
</evidence>